<dbReference type="RefSeq" id="WP_216648137.1">
    <property type="nucleotide sequence ID" value="NZ_BAABID010000009.1"/>
</dbReference>
<evidence type="ECO:0000313" key="7">
    <source>
        <dbReference type="Proteomes" id="UP001500956"/>
    </source>
</evidence>
<dbReference type="EMBL" id="BAABID010000009">
    <property type="protein sequence ID" value="GAA4730581.1"/>
    <property type="molecule type" value="Genomic_DNA"/>
</dbReference>
<dbReference type="Proteomes" id="UP001500956">
    <property type="component" value="Unassembled WGS sequence"/>
</dbReference>
<name>A0ABP8YHQ5_9MICO</name>
<dbReference type="InterPro" id="IPR025996">
    <property type="entry name" value="MT1864/Rv1816-like_C"/>
</dbReference>
<dbReference type="PROSITE" id="PS50977">
    <property type="entry name" value="HTH_TETR_2"/>
    <property type="match status" value="1"/>
</dbReference>
<dbReference type="InterPro" id="IPR001647">
    <property type="entry name" value="HTH_TetR"/>
</dbReference>
<keyword evidence="7" id="KW-1185">Reference proteome</keyword>
<evidence type="ECO:0000256" key="1">
    <source>
        <dbReference type="ARBA" id="ARBA00023015"/>
    </source>
</evidence>
<evidence type="ECO:0000256" key="4">
    <source>
        <dbReference type="PROSITE-ProRule" id="PRU00335"/>
    </source>
</evidence>
<organism evidence="6 7">
    <name type="scientific">Isoptericola chiayiensis</name>
    <dbReference type="NCBI Taxonomy" id="579446"/>
    <lineage>
        <taxon>Bacteria</taxon>
        <taxon>Bacillati</taxon>
        <taxon>Actinomycetota</taxon>
        <taxon>Actinomycetes</taxon>
        <taxon>Micrococcales</taxon>
        <taxon>Promicromonosporaceae</taxon>
        <taxon>Isoptericola</taxon>
    </lineage>
</organism>
<keyword evidence="3" id="KW-0804">Transcription</keyword>
<gene>
    <name evidence="6" type="ORF">GCM10023216_23000</name>
</gene>
<protein>
    <submittedName>
        <fullName evidence="6">TetR/AcrR family transcriptional regulator</fullName>
    </submittedName>
</protein>
<proteinExistence type="predicted"/>
<evidence type="ECO:0000256" key="3">
    <source>
        <dbReference type="ARBA" id="ARBA00023163"/>
    </source>
</evidence>
<dbReference type="PANTHER" id="PTHR30055:SF239">
    <property type="entry name" value="TRANSCRIPTIONAL REGULATORY PROTEIN"/>
    <property type="match status" value="1"/>
</dbReference>
<comment type="caution">
    <text evidence="6">The sequence shown here is derived from an EMBL/GenBank/DDBJ whole genome shotgun (WGS) entry which is preliminary data.</text>
</comment>
<evidence type="ECO:0000256" key="2">
    <source>
        <dbReference type="ARBA" id="ARBA00023125"/>
    </source>
</evidence>
<evidence type="ECO:0000313" key="6">
    <source>
        <dbReference type="EMBL" id="GAA4730581.1"/>
    </source>
</evidence>
<reference evidence="7" key="1">
    <citation type="journal article" date="2019" name="Int. J. Syst. Evol. Microbiol.">
        <title>The Global Catalogue of Microorganisms (GCM) 10K type strain sequencing project: providing services to taxonomists for standard genome sequencing and annotation.</title>
        <authorList>
            <consortium name="The Broad Institute Genomics Platform"/>
            <consortium name="The Broad Institute Genome Sequencing Center for Infectious Disease"/>
            <person name="Wu L."/>
            <person name="Ma J."/>
        </authorList>
    </citation>
    <scope>NUCLEOTIDE SEQUENCE [LARGE SCALE GENOMIC DNA]</scope>
    <source>
        <strain evidence="7">JCM 18063</strain>
    </source>
</reference>
<dbReference type="Pfam" id="PF00440">
    <property type="entry name" value="TetR_N"/>
    <property type="match status" value="1"/>
</dbReference>
<feature type="domain" description="HTH tetR-type" evidence="5">
    <location>
        <begin position="6"/>
        <end position="66"/>
    </location>
</feature>
<dbReference type="InterPro" id="IPR050109">
    <property type="entry name" value="HTH-type_TetR-like_transc_reg"/>
</dbReference>
<dbReference type="Pfam" id="PF13305">
    <property type="entry name" value="TetR_C_33"/>
    <property type="match status" value="1"/>
</dbReference>
<sequence>MVRASTGRRADIVRAAREILDGEGADAVTMRSVASRLGIRAPSLYNHVPGKQAMENLLISDGFEELTSALLGALEGTVGRDVVVIGQAYRDFARRHPHLYRLMTERELDRDGLTPGVETAAARPLVEALHGDETRARAVFAFMHGMTSLELRRRFPPGADLDAAWAVGLAQLAADPAPPTAS</sequence>
<feature type="DNA-binding region" description="H-T-H motif" evidence="4">
    <location>
        <begin position="29"/>
        <end position="48"/>
    </location>
</feature>
<keyword evidence="2 4" id="KW-0238">DNA-binding</keyword>
<evidence type="ECO:0000259" key="5">
    <source>
        <dbReference type="PROSITE" id="PS50977"/>
    </source>
</evidence>
<accession>A0ABP8YHQ5</accession>
<dbReference type="PANTHER" id="PTHR30055">
    <property type="entry name" value="HTH-TYPE TRANSCRIPTIONAL REGULATOR RUTR"/>
    <property type="match status" value="1"/>
</dbReference>
<keyword evidence="1" id="KW-0805">Transcription regulation</keyword>